<dbReference type="Proteomes" id="UP001163064">
    <property type="component" value="Unassembled WGS sequence"/>
</dbReference>
<comment type="caution">
    <text evidence="1">The sequence shown here is derived from an EMBL/GenBank/DDBJ whole genome shotgun (WGS) entry which is preliminary data.</text>
</comment>
<evidence type="ECO:0008006" key="3">
    <source>
        <dbReference type="Google" id="ProtNLM"/>
    </source>
</evidence>
<keyword evidence="2" id="KW-1185">Reference proteome</keyword>
<evidence type="ECO:0000313" key="2">
    <source>
        <dbReference type="Proteomes" id="UP001163064"/>
    </source>
</evidence>
<accession>A0ABT3TS85</accession>
<reference evidence="1" key="1">
    <citation type="submission" date="2022-10" db="EMBL/GenBank/DDBJ databases">
        <title>Streptomyces beihaiensis sp. nov., a chitin degrading actinobacterium, isolated from shrimp pond soil.</title>
        <authorList>
            <person name="Xie J."/>
            <person name="Shen N."/>
        </authorList>
    </citation>
    <scope>NUCLEOTIDE SEQUENCE</scope>
    <source>
        <strain evidence="1">GXMU-J5</strain>
    </source>
</reference>
<dbReference type="RefSeq" id="WP_266598038.1">
    <property type="nucleotide sequence ID" value="NZ_JAPHNL010000072.1"/>
</dbReference>
<gene>
    <name evidence="1" type="ORF">OFY01_08945</name>
</gene>
<protein>
    <recommendedName>
        <fullName evidence="3">Transposase</fullName>
    </recommendedName>
</protein>
<name>A0ABT3TS85_9ACTN</name>
<evidence type="ECO:0000313" key="1">
    <source>
        <dbReference type="EMBL" id="MCX3059886.1"/>
    </source>
</evidence>
<sequence length="97" mass="11313">MDKPVFWSRAKKAQHTCLRLRSVDRTVGVEAALRMPSVMVLVVEDACVRFAQEDWAMRRPPRRRPLERRHWYAEGQRLRAKSARLRALAAECLDGPE</sequence>
<organism evidence="1 2">
    <name type="scientific">Streptomyces beihaiensis</name>
    <dbReference type="NCBI Taxonomy" id="2984495"/>
    <lineage>
        <taxon>Bacteria</taxon>
        <taxon>Bacillati</taxon>
        <taxon>Actinomycetota</taxon>
        <taxon>Actinomycetes</taxon>
        <taxon>Kitasatosporales</taxon>
        <taxon>Streptomycetaceae</taxon>
        <taxon>Streptomyces</taxon>
    </lineage>
</organism>
<proteinExistence type="predicted"/>
<dbReference type="EMBL" id="JAPHNL010000072">
    <property type="protein sequence ID" value="MCX3059886.1"/>
    <property type="molecule type" value="Genomic_DNA"/>
</dbReference>